<feature type="domain" description="Thioesterase" evidence="1">
    <location>
        <begin position="128"/>
        <end position="195"/>
    </location>
</feature>
<accession>Q751I4</accession>
<gene>
    <name evidence="2" type="ORF">AGOS_AGL278C</name>
</gene>
<dbReference type="AlphaFoldDB" id="Q751I4"/>
<dbReference type="Gene3D" id="3.10.129.10">
    <property type="entry name" value="Hotdog Thioesterase"/>
    <property type="match status" value="1"/>
</dbReference>
<name>Q751I4_EREGS</name>
<dbReference type="InterPro" id="IPR052061">
    <property type="entry name" value="PTE-AB_protein"/>
</dbReference>
<dbReference type="RefSeq" id="NP_986389.1">
    <property type="nucleotide sequence ID" value="NM_211451.1"/>
</dbReference>
<dbReference type="HOGENOM" id="CLU_052827_2_2_1"/>
<sequence length="230" mass="25967">MVYRLIHKTFVLPLAGLTAGFLTFGQTWPATETPGERTAKRPLSGQRVEVLEELEQLEEFRRLVREHGGVSHSEIIPAGHRNNNVMQGLLFGDAHMEIDPVMFYDKENMQFTAFYHLGHKLADEKESVHKGVLALMMDEALCFCGFPTLPHKMGVTARLAIDFEREVPVNSTVVLRAAVQEAKGRKCVIRGTLEAVPRRGETEPPAVYARAECVLVEPKWFKYAIRMGFM</sequence>
<evidence type="ECO:0000259" key="1">
    <source>
        <dbReference type="Pfam" id="PF03061"/>
    </source>
</evidence>
<dbReference type="InterPro" id="IPR029069">
    <property type="entry name" value="HotDog_dom_sf"/>
</dbReference>
<evidence type="ECO:0000313" key="2">
    <source>
        <dbReference type="EMBL" id="AAS54213.1"/>
    </source>
</evidence>
<dbReference type="eggNOG" id="KOG4781">
    <property type="taxonomic scope" value="Eukaryota"/>
</dbReference>
<dbReference type="EMBL" id="AE016820">
    <property type="protein sequence ID" value="AAS54213.1"/>
    <property type="molecule type" value="Genomic_DNA"/>
</dbReference>
<dbReference type="Proteomes" id="UP000000591">
    <property type="component" value="Chromosome VII"/>
</dbReference>
<reference evidence="2 3" key="1">
    <citation type="journal article" date="2004" name="Science">
        <title>The Ashbya gossypii genome as a tool for mapping the ancient Saccharomyces cerevisiae genome.</title>
        <authorList>
            <person name="Dietrich F.S."/>
            <person name="Voegeli S."/>
            <person name="Brachat S."/>
            <person name="Lerch A."/>
            <person name="Gates K."/>
            <person name="Steiner S."/>
            <person name="Mohr C."/>
            <person name="Pohlmann R."/>
            <person name="Luedi P."/>
            <person name="Choi S."/>
            <person name="Wing R.A."/>
            <person name="Flavier A."/>
            <person name="Gaffney T.D."/>
            <person name="Philippsen P."/>
        </authorList>
    </citation>
    <scope>NUCLEOTIDE SEQUENCE [LARGE SCALE GENOMIC DNA]</scope>
    <source>
        <strain evidence="3">ATCC 10895 / CBS 109.51 / FGSC 9923 / NRRL Y-1056</strain>
    </source>
</reference>
<dbReference type="SUPFAM" id="SSF54637">
    <property type="entry name" value="Thioesterase/thiol ester dehydrase-isomerase"/>
    <property type="match status" value="1"/>
</dbReference>
<dbReference type="InParanoid" id="Q751I4"/>
<dbReference type="STRING" id="284811.Q751I4"/>
<dbReference type="FunCoup" id="Q751I4">
    <property type="interactions" value="26"/>
</dbReference>
<dbReference type="PANTHER" id="PTHR47260:SF4">
    <property type="entry name" value="MIOREX COMPLEX COMPONENT 3"/>
    <property type="match status" value="1"/>
</dbReference>
<reference evidence="3" key="2">
    <citation type="journal article" date="2013" name="G3 (Bethesda)">
        <title>Genomes of Ashbya fungi isolated from insects reveal four mating-type loci, numerous translocations, lack of transposons, and distinct gene duplications.</title>
        <authorList>
            <person name="Dietrich F.S."/>
            <person name="Voegeli S."/>
            <person name="Kuo S."/>
            <person name="Philippsen P."/>
        </authorList>
    </citation>
    <scope>GENOME REANNOTATION</scope>
    <source>
        <strain evidence="3">ATCC 10895 / CBS 109.51 / FGSC 9923 / NRRL Y-1056</strain>
    </source>
</reference>
<dbReference type="GeneID" id="4622682"/>
<dbReference type="OMA" id="GRKCIIT"/>
<keyword evidence="3" id="KW-1185">Reference proteome</keyword>
<organism evidence="2 3">
    <name type="scientific">Eremothecium gossypii (strain ATCC 10895 / CBS 109.51 / FGSC 9923 / NRRL Y-1056)</name>
    <name type="common">Yeast</name>
    <name type="synonym">Ashbya gossypii</name>
    <dbReference type="NCBI Taxonomy" id="284811"/>
    <lineage>
        <taxon>Eukaryota</taxon>
        <taxon>Fungi</taxon>
        <taxon>Dikarya</taxon>
        <taxon>Ascomycota</taxon>
        <taxon>Saccharomycotina</taxon>
        <taxon>Saccharomycetes</taxon>
        <taxon>Saccharomycetales</taxon>
        <taxon>Saccharomycetaceae</taxon>
        <taxon>Eremothecium</taxon>
    </lineage>
</organism>
<dbReference type="Pfam" id="PF03061">
    <property type="entry name" value="4HBT"/>
    <property type="match status" value="1"/>
</dbReference>
<dbReference type="OrthoDB" id="506431at2759"/>
<protein>
    <submittedName>
        <fullName evidence="2">AGL278Cp</fullName>
    </submittedName>
</protein>
<dbReference type="PANTHER" id="PTHR47260">
    <property type="entry name" value="UPF0644 PROTEIN PB2B4.06"/>
    <property type="match status" value="1"/>
</dbReference>
<proteinExistence type="predicted"/>
<evidence type="ECO:0000313" key="3">
    <source>
        <dbReference type="Proteomes" id="UP000000591"/>
    </source>
</evidence>
<dbReference type="KEGG" id="ago:AGOS_AGL278C"/>
<dbReference type="InterPro" id="IPR006683">
    <property type="entry name" value="Thioestr_dom"/>
</dbReference>